<evidence type="ECO:0000313" key="2">
    <source>
        <dbReference type="EMBL" id="ETN74926.1"/>
    </source>
</evidence>
<dbReference type="STRING" id="51031.W2T113"/>
<dbReference type="AlphaFoldDB" id="W2T113"/>
<gene>
    <name evidence="2" type="ORF">NECAME_12623</name>
</gene>
<keyword evidence="3" id="KW-1185">Reference proteome</keyword>
<reference evidence="3" key="1">
    <citation type="journal article" date="2014" name="Nat. Genet.">
        <title>Genome of the human hookworm Necator americanus.</title>
        <authorList>
            <person name="Tang Y.T."/>
            <person name="Gao X."/>
            <person name="Rosa B.A."/>
            <person name="Abubucker S."/>
            <person name="Hallsworth-Pepin K."/>
            <person name="Martin J."/>
            <person name="Tyagi R."/>
            <person name="Heizer E."/>
            <person name="Zhang X."/>
            <person name="Bhonagiri-Palsikar V."/>
            <person name="Minx P."/>
            <person name="Warren W.C."/>
            <person name="Wang Q."/>
            <person name="Zhan B."/>
            <person name="Hotez P.J."/>
            <person name="Sternberg P.W."/>
            <person name="Dougall A."/>
            <person name="Gaze S.T."/>
            <person name="Mulvenna J."/>
            <person name="Sotillo J."/>
            <person name="Ranganathan S."/>
            <person name="Rabelo E.M."/>
            <person name="Wilson R.K."/>
            <person name="Felgner P.L."/>
            <person name="Bethony J."/>
            <person name="Hawdon J.M."/>
            <person name="Gasser R.B."/>
            <person name="Loukas A."/>
            <person name="Mitreva M."/>
        </authorList>
    </citation>
    <scope>NUCLEOTIDE SEQUENCE [LARGE SCALE GENOMIC DNA]</scope>
</reference>
<organism evidence="2 3">
    <name type="scientific">Necator americanus</name>
    <name type="common">Human hookworm</name>
    <dbReference type="NCBI Taxonomy" id="51031"/>
    <lineage>
        <taxon>Eukaryota</taxon>
        <taxon>Metazoa</taxon>
        <taxon>Ecdysozoa</taxon>
        <taxon>Nematoda</taxon>
        <taxon>Chromadorea</taxon>
        <taxon>Rhabditida</taxon>
        <taxon>Rhabditina</taxon>
        <taxon>Rhabditomorpha</taxon>
        <taxon>Strongyloidea</taxon>
        <taxon>Ancylostomatidae</taxon>
        <taxon>Bunostominae</taxon>
        <taxon>Necator</taxon>
    </lineage>
</organism>
<dbReference type="EMBL" id="KI660325">
    <property type="protein sequence ID" value="ETN74926.1"/>
    <property type="molecule type" value="Genomic_DNA"/>
</dbReference>
<feature type="region of interest" description="Disordered" evidence="1">
    <location>
        <begin position="32"/>
        <end position="68"/>
    </location>
</feature>
<sequence>MAMSSLWGTLRAVTGSSERPFKNNLCIMKQSTIMGKGRNKNKDKDTYSGARHKGRAEDSDSDDSVSTHFTVDDDMRSVQVQKKSWLRNEQMNKLKYKHSSQITSDDGTDVDSPSFLDSLGEHIENAGHKKYQLTEFYCLGTVS</sequence>
<evidence type="ECO:0000256" key="1">
    <source>
        <dbReference type="SAM" id="MobiDB-lite"/>
    </source>
</evidence>
<name>W2T113_NECAM</name>
<dbReference type="Proteomes" id="UP000053676">
    <property type="component" value="Unassembled WGS sequence"/>
</dbReference>
<protein>
    <submittedName>
        <fullName evidence="2">Uncharacterized protein</fullName>
    </submittedName>
</protein>
<dbReference type="KEGG" id="nai:NECAME_12623"/>
<evidence type="ECO:0000313" key="3">
    <source>
        <dbReference type="Proteomes" id="UP000053676"/>
    </source>
</evidence>
<proteinExistence type="predicted"/>
<accession>W2T113</accession>